<keyword evidence="3" id="KW-1185">Reference proteome</keyword>
<keyword evidence="1" id="KW-1133">Transmembrane helix</keyword>
<evidence type="ECO:0000313" key="3">
    <source>
        <dbReference type="Proteomes" id="UP000197032"/>
    </source>
</evidence>
<gene>
    <name evidence="2" type="ORF">KKC1_30050</name>
</gene>
<dbReference type="AlphaFoldDB" id="A0A1Z5HX71"/>
<protein>
    <submittedName>
        <fullName evidence="2">Uncharacterized protein</fullName>
    </submittedName>
</protein>
<proteinExistence type="predicted"/>
<reference evidence="3" key="1">
    <citation type="journal article" date="2017" name="Appl. Environ. Microbiol.">
        <title>Genomic analysis of Calderihabitans maritimus KKC1, a thermophilic hydrogenogenic carboxydotrophic bacterium isolated from marine sediment.</title>
        <authorList>
            <person name="Omae K."/>
            <person name="Yoneda Y."/>
            <person name="Fukuyama Y."/>
            <person name="Yoshida T."/>
            <person name="Sako Y."/>
        </authorList>
    </citation>
    <scope>NUCLEOTIDE SEQUENCE [LARGE SCALE GENOMIC DNA]</scope>
    <source>
        <strain evidence="3">KKC1</strain>
    </source>
</reference>
<evidence type="ECO:0000313" key="2">
    <source>
        <dbReference type="EMBL" id="GAW93880.1"/>
    </source>
</evidence>
<dbReference type="Proteomes" id="UP000197032">
    <property type="component" value="Unassembled WGS sequence"/>
</dbReference>
<keyword evidence="1" id="KW-0812">Transmembrane</keyword>
<keyword evidence="1" id="KW-0472">Membrane</keyword>
<comment type="caution">
    <text evidence="2">The sequence shown here is derived from an EMBL/GenBank/DDBJ whole genome shotgun (WGS) entry which is preliminary data.</text>
</comment>
<feature type="transmembrane region" description="Helical" evidence="1">
    <location>
        <begin position="24"/>
        <end position="46"/>
    </location>
</feature>
<organism evidence="2 3">
    <name type="scientific">Calderihabitans maritimus</name>
    <dbReference type="NCBI Taxonomy" id="1246530"/>
    <lineage>
        <taxon>Bacteria</taxon>
        <taxon>Bacillati</taxon>
        <taxon>Bacillota</taxon>
        <taxon>Clostridia</taxon>
        <taxon>Neomoorellales</taxon>
        <taxon>Calderihabitantaceae</taxon>
        <taxon>Calderihabitans</taxon>
    </lineage>
</organism>
<evidence type="ECO:0000256" key="1">
    <source>
        <dbReference type="SAM" id="Phobius"/>
    </source>
</evidence>
<dbReference type="EMBL" id="BDGJ01000180">
    <property type="protein sequence ID" value="GAW93880.1"/>
    <property type="molecule type" value="Genomic_DNA"/>
</dbReference>
<dbReference type="RefSeq" id="WP_153802865.1">
    <property type="nucleotide sequence ID" value="NZ_BDGJ01000180.1"/>
</dbReference>
<name>A0A1Z5HX71_9FIRM</name>
<sequence>MRAFLRGCGYAYSYLNAGLFVTSFLAQTFAGLVMLAVLLLGFMNFFN</sequence>
<accession>A0A1Z5HX71</accession>